<sequence>MNSDLSLDDIHMRDPFIVETSPGAFVLYGTTDDNIWGGPATGFDCYTSDDLLMWRGPHEAFRPPVGFWSESQFWAPEVHRRHDRWYMIATFLHAGTGVRGVGVLTSDSPTGPFIPWSDGPVTPADTPSIDGTLFVDDADQAWLVYSRGAELIGPHDGDPSDGAMYALRLDRDLRLPIGEPALLFHASAAPWSRPLKFHAGGPSATDLGLAEDPRFTDGPFLVRSADGTLIMIWSSFSEHGYAVGQARSSSGEILGPWAQSDELVWASDGGHGMLLRTRAGEDLLVIHSPNDTPSERPMMVRVIIADGKVRAATAPRGWSDGR</sequence>
<name>A0AA96F5C6_9MICO</name>
<evidence type="ECO:0000313" key="5">
    <source>
        <dbReference type="EMBL" id="WNM23704.1"/>
    </source>
</evidence>
<dbReference type="EMBL" id="CP134879">
    <property type="protein sequence ID" value="WNM23704.1"/>
    <property type="molecule type" value="Genomic_DNA"/>
</dbReference>
<dbReference type="Gene3D" id="2.115.10.20">
    <property type="entry name" value="Glycosyl hydrolase domain, family 43"/>
    <property type="match status" value="1"/>
</dbReference>
<reference evidence="5 6" key="1">
    <citation type="submission" date="2023-09" db="EMBL/GenBank/DDBJ databases">
        <title>Demequina sp. a novel bacteria isolated from Capsicum annuum.</title>
        <authorList>
            <person name="Humaira Z."/>
            <person name="Lee J."/>
            <person name="Cho D."/>
        </authorList>
    </citation>
    <scope>NUCLEOTIDE SEQUENCE [LARGE SCALE GENOMIC DNA]</scope>
    <source>
        <strain evidence="5 6">OYTSA14</strain>
    </source>
</reference>
<gene>
    <name evidence="5" type="ORF">RN606_10070</name>
</gene>
<comment type="similarity">
    <text evidence="1 4">Belongs to the glycosyl hydrolase 43 family.</text>
</comment>
<evidence type="ECO:0000256" key="3">
    <source>
        <dbReference type="ARBA" id="ARBA00023295"/>
    </source>
</evidence>
<protein>
    <submittedName>
        <fullName evidence="5">Glycoside hydrolase family 43 protein</fullName>
    </submittedName>
</protein>
<dbReference type="GO" id="GO:0004553">
    <property type="term" value="F:hydrolase activity, hydrolyzing O-glycosyl compounds"/>
    <property type="evidence" value="ECO:0007669"/>
    <property type="project" value="InterPro"/>
</dbReference>
<dbReference type="PANTHER" id="PTHR42812:SF5">
    <property type="entry name" value="ENDO-ARABINASE"/>
    <property type="match status" value="1"/>
</dbReference>
<accession>A0AA96F5C6</accession>
<dbReference type="InterPro" id="IPR006710">
    <property type="entry name" value="Glyco_hydro_43"/>
</dbReference>
<dbReference type="Pfam" id="PF04616">
    <property type="entry name" value="Glyco_hydro_43"/>
    <property type="match status" value="1"/>
</dbReference>
<proteinExistence type="inferred from homology"/>
<dbReference type="AlphaFoldDB" id="A0AA96F5C6"/>
<keyword evidence="2 4" id="KW-0378">Hydrolase</keyword>
<dbReference type="PANTHER" id="PTHR42812">
    <property type="entry name" value="BETA-XYLOSIDASE"/>
    <property type="match status" value="1"/>
</dbReference>
<organism evidence="5 6">
    <name type="scientific">Demequina capsici</name>
    <dbReference type="NCBI Taxonomy" id="3075620"/>
    <lineage>
        <taxon>Bacteria</taxon>
        <taxon>Bacillati</taxon>
        <taxon>Actinomycetota</taxon>
        <taxon>Actinomycetes</taxon>
        <taxon>Micrococcales</taxon>
        <taxon>Demequinaceae</taxon>
        <taxon>Demequina</taxon>
    </lineage>
</organism>
<evidence type="ECO:0000256" key="2">
    <source>
        <dbReference type="ARBA" id="ARBA00022801"/>
    </source>
</evidence>
<evidence type="ECO:0000256" key="1">
    <source>
        <dbReference type="ARBA" id="ARBA00009865"/>
    </source>
</evidence>
<dbReference type="RefSeq" id="WP_313496821.1">
    <property type="nucleotide sequence ID" value="NZ_CP134879.1"/>
</dbReference>
<dbReference type="SUPFAM" id="SSF75005">
    <property type="entry name" value="Arabinanase/levansucrase/invertase"/>
    <property type="match status" value="1"/>
</dbReference>
<dbReference type="InterPro" id="IPR023296">
    <property type="entry name" value="Glyco_hydro_beta-prop_sf"/>
</dbReference>
<dbReference type="GO" id="GO:0005975">
    <property type="term" value="P:carbohydrate metabolic process"/>
    <property type="evidence" value="ECO:0007669"/>
    <property type="project" value="InterPro"/>
</dbReference>
<evidence type="ECO:0000313" key="6">
    <source>
        <dbReference type="Proteomes" id="UP001304125"/>
    </source>
</evidence>
<keyword evidence="3 4" id="KW-0326">Glycosidase</keyword>
<dbReference type="Proteomes" id="UP001304125">
    <property type="component" value="Chromosome"/>
</dbReference>
<evidence type="ECO:0000256" key="4">
    <source>
        <dbReference type="RuleBase" id="RU361187"/>
    </source>
</evidence>
<keyword evidence="6" id="KW-1185">Reference proteome</keyword>
<dbReference type="CDD" id="cd08981">
    <property type="entry name" value="GH43_Bt1873-like"/>
    <property type="match status" value="1"/>
</dbReference>
<dbReference type="InterPro" id="IPR051795">
    <property type="entry name" value="Glycosyl_Hydrlase_43"/>
</dbReference>